<dbReference type="InterPro" id="IPR000531">
    <property type="entry name" value="Beta-barrel_TonB"/>
</dbReference>
<feature type="region of interest" description="Disordered" evidence="6">
    <location>
        <begin position="33"/>
        <end position="53"/>
    </location>
</feature>
<evidence type="ECO:0000259" key="8">
    <source>
        <dbReference type="Pfam" id="PF00593"/>
    </source>
</evidence>
<evidence type="ECO:0000256" key="1">
    <source>
        <dbReference type="ARBA" id="ARBA00004442"/>
    </source>
</evidence>
<reference evidence="10 11" key="1">
    <citation type="submission" date="2023-06" db="EMBL/GenBank/DDBJ databases">
        <title>Pelomonas sp. PFR6 16S ribosomal RNA gene Genome sequencing and assembly.</title>
        <authorList>
            <person name="Woo H."/>
        </authorList>
    </citation>
    <scope>NUCLEOTIDE SEQUENCE [LARGE SCALE GENOMIC DNA]</scope>
    <source>
        <strain evidence="10 11">PFR6</strain>
    </source>
</reference>
<feature type="domain" description="TonB-dependent receptor-like beta-barrel" evidence="8">
    <location>
        <begin position="460"/>
        <end position="942"/>
    </location>
</feature>
<evidence type="ECO:0000313" key="11">
    <source>
        <dbReference type="Proteomes" id="UP001228044"/>
    </source>
</evidence>
<dbReference type="PANTHER" id="PTHR40980:SF3">
    <property type="entry name" value="TONB-DEPENDENT RECEPTOR-LIKE BETA-BARREL DOMAIN-CONTAINING PROTEIN"/>
    <property type="match status" value="1"/>
</dbReference>
<comment type="caution">
    <text evidence="10">The sequence shown here is derived from an EMBL/GenBank/DDBJ whole genome shotgun (WGS) entry which is preliminary data.</text>
</comment>
<protein>
    <submittedName>
        <fullName evidence="10">TonB-dependent receptor</fullName>
    </submittedName>
</protein>
<accession>A0ABT8DPQ6</accession>
<dbReference type="Gene3D" id="2.170.130.10">
    <property type="entry name" value="TonB-dependent receptor, plug domain"/>
    <property type="match status" value="1"/>
</dbReference>
<dbReference type="Gene3D" id="2.40.170.20">
    <property type="entry name" value="TonB-dependent receptor, beta-barrel domain"/>
    <property type="match status" value="1"/>
</dbReference>
<evidence type="ECO:0000256" key="4">
    <source>
        <dbReference type="ARBA" id="ARBA00023237"/>
    </source>
</evidence>
<dbReference type="SUPFAM" id="SSF56935">
    <property type="entry name" value="Porins"/>
    <property type="match status" value="1"/>
</dbReference>
<dbReference type="PANTHER" id="PTHR40980">
    <property type="entry name" value="PLUG DOMAIN-CONTAINING PROTEIN"/>
    <property type="match status" value="1"/>
</dbReference>
<evidence type="ECO:0000259" key="9">
    <source>
        <dbReference type="Pfam" id="PF07715"/>
    </source>
</evidence>
<comment type="similarity">
    <text evidence="2 5">Belongs to the TonB-dependent receptor family.</text>
</comment>
<comment type="subcellular location">
    <subcellularLocation>
        <location evidence="1 5">Cell outer membrane</location>
    </subcellularLocation>
</comment>
<evidence type="ECO:0000313" key="10">
    <source>
        <dbReference type="EMBL" id="MDN3920337.1"/>
    </source>
</evidence>
<evidence type="ECO:0000256" key="7">
    <source>
        <dbReference type="SAM" id="SignalP"/>
    </source>
</evidence>
<dbReference type="RefSeq" id="WP_290358641.1">
    <property type="nucleotide sequence ID" value="NZ_JAUHHC010000002.1"/>
</dbReference>
<feature type="domain" description="TonB-dependent receptor plug" evidence="9">
    <location>
        <begin position="74"/>
        <end position="189"/>
    </location>
</feature>
<dbReference type="InterPro" id="IPR037066">
    <property type="entry name" value="Plug_dom_sf"/>
</dbReference>
<dbReference type="EMBL" id="JAUHHC010000002">
    <property type="protein sequence ID" value="MDN3920337.1"/>
    <property type="molecule type" value="Genomic_DNA"/>
</dbReference>
<dbReference type="NCBIfam" id="TIGR01782">
    <property type="entry name" value="TonB-Xanth-Caul"/>
    <property type="match status" value="1"/>
</dbReference>
<keyword evidence="11" id="KW-1185">Reference proteome</keyword>
<evidence type="ECO:0000256" key="5">
    <source>
        <dbReference type="RuleBase" id="RU003357"/>
    </source>
</evidence>
<sequence>MKFHRTHIASAVSLSLLGLMIAPGGAWAADTAPAAGSQKAESSEAKGSEQKNNTLEQVVVTGIRASLEKSIKTKRDADTNIEVVTAEDIGKMPDKNIADSLSRLSGVNVTHGAAFAFDEAERVQIRGTPPKLNLVTINGHSLSSGDWYLSDQNATTRAVGFGMLPSQLIGQSIVYKNGRADITEGGIGGAVDVITRKPLDLRQQLTGEVSLGAVYSTLADKVDPQLSALLGWKNEDKTFGVLVQAFREDRSLRRDGVENFGVTTLLSQDTTNPAKCITVNGSQVCGNAELKGKRLPGNLASALFEGERKRHGGFLSAQFKPSNDLDMSFSVFQSSLDASNYNSNTFTFANNMLNGAGGTTANGAILSNYKIVGDVVTAATINPNPARLSANGGLGDIAVQSGHQVRSGAGSSAGFYDFDFKLRANDRLVFNGKVGHTEGTGETESSPGMLFRAFNKPITYQINGDQGLDWSVANVNLRDLTQGGWHLISDIQAVFKTKDQDTYLYLNGEYDTDAGILTKTKFGMRAGKHRNEKDQINGAWNFMTTGTGTPTQAQMDAQFPVSTFPMSNAGYYPADYGSGLNGNFPKDVLRLDRGTMLNVNSLINYDPVLNKNWAGSYIVNEKTEAFYLMQEFESGALSGNAGVRLVGTEVNSIFYQALPANRVCPALAVSCPPQVGTPVQNPIASSRLSGYMQQEVTTHHTDLLPSMNLRWDLDSRTIARASASRTMARPEYSELAGAISGLNNNVTPKSASGGNPNLEPTTSNNLDASLAWFANSRAYVQGSVFTQHMHNYVKRGTAFVNLKNPDTQEFEPYLVNSFQGRKAKLKGLELSGESPIGGGFGIVGNVTLVDGVDQDGAQIIGTSKWTYNLRGYYESGPWTATLAWNQRSAYPVSYFGNGTISDATATAARNGLNYADAQGSLAASISYRINDNMSVVLDGTNLLNPTYYYYSITPDMPLGWYKNGRQVFLNLRAKF</sequence>
<dbReference type="Pfam" id="PF07715">
    <property type="entry name" value="Plug"/>
    <property type="match status" value="1"/>
</dbReference>
<keyword evidence="4" id="KW-0998">Cell outer membrane</keyword>
<feature type="chain" id="PRO_5045096678" evidence="7">
    <location>
        <begin position="29"/>
        <end position="975"/>
    </location>
</feature>
<dbReference type="Pfam" id="PF00593">
    <property type="entry name" value="TonB_dep_Rec_b-barrel"/>
    <property type="match status" value="1"/>
</dbReference>
<feature type="signal peptide" evidence="7">
    <location>
        <begin position="1"/>
        <end position="28"/>
    </location>
</feature>
<proteinExistence type="inferred from homology"/>
<dbReference type="InterPro" id="IPR010104">
    <property type="entry name" value="TonB_rcpt_bac"/>
</dbReference>
<keyword evidence="10" id="KW-0675">Receptor</keyword>
<dbReference type="InterPro" id="IPR036942">
    <property type="entry name" value="Beta-barrel_TonB_sf"/>
</dbReference>
<evidence type="ECO:0000256" key="6">
    <source>
        <dbReference type="SAM" id="MobiDB-lite"/>
    </source>
</evidence>
<keyword evidence="3 5" id="KW-0472">Membrane</keyword>
<evidence type="ECO:0000256" key="2">
    <source>
        <dbReference type="ARBA" id="ARBA00009810"/>
    </source>
</evidence>
<keyword evidence="5" id="KW-0798">TonB box</keyword>
<evidence type="ECO:0000256" key="3">
    <source>
        <dbReference type="ARBA" id="ARBA00023136"/>
    </source>
</evidence>
<dbReference type="Proteomes" id="UP001228044">
    <property type="component" value="Unassembled WGS sequence"/>
</dbReference>
<keyword evidence="7" id="KW-0732">Signal</keyword>
<name>A0ABT8DPQ6_9BURK</name>
<organism evidence="10 11">
    <name type="scientific">Roseateles violae</name>
    <dbReference type="NCBI Taxonomy" id="3058042"/>
    <lineage>
        <taxon>Bacteria</taxon>
        <taxon>Pseudomonadati</taxon>
        <taxon>Pseudomonadota</taxon>
        <taxon>Betaproteobacteria</taxon>
        <taxon>Burkholderiales</taxon>
        <taxon>Sphaerotilaceae</taxon>
        <taxon>Roseateles</taxon>
    </lineage>
</organism>
<dbReference type="InterPro" id="IPR012910">
    <property type="entry name" value="Plug_dom"/>
</dbReference>
<gene>
    <name evidence="10" type="ORF">QWJ38_08620</name>
</gene>